<dbReference type="InterPro" id="IPR048254">
    <property type="entry name" value="CDP_ALCOHOL_P_TRANSF_CS"/>
</dbReference>
<dbReference type="RefSeq" id="WP_338204238.1">
    <property type="nucleotide sequence ID" value="NZ_JAEKNR010000203.1"/>
</dbReference>
<dbReference type="PROSITE" id="PS00379">
    <property type="entry name" value="CDP_ALCOHOL_P_TRANSF"/>
    <property type="match status" value="1"/>
</dbReference>
<dbReference type="GO" id="GO:0016780">
    <property type="term" value="F:phosphotransferase activity, for other substituted phosphate groups"/>
    <property type="evidence" value="ECO:0007669"/>
    <property type="project" value="InterPro"/>
</dbReference>
<dbReference type="GO" id="GO:0016020">
    <property type="term" value="C:membrane"/>
    <property type="evidence" value="ECO:0007669"/>
    <property type="project" value="InterPro"/>
</dbReference>
<keyword evidence="3" id="KW-1133">Transmembrane helix</keyword>
<feature type="transmembrane region" description="Helical" evidence="3">
    <location>
        <begin position="168"/>
        <end position="189"/>
    </location>
</feature>
<keyword evidence="5" id="KW-1185">Reference proteome</keyword>
<feature type="transmembrane region" description="Helical" evidence="3">
    <location>
        <begin position="135"/>
        <end position="156"/>
    </location>
</feature>
<evidence type="ECO:0000256" key="1">
    <source>
        <dbReference type="ARBA" id="ARBA00022679"/>
    </source>
</evidence>
<sequence length="232" mass="23401">MKRPAGAGLAAAACLLVGDAAWLLLTAPPGALFLAAWFLAAAIVGAFLPGWANQVSMIRVHLAAPGLVYALSPRSFGFLALTVALAGFTDVLDGAVARRFEGASSLGGALDPVVDGLFFGGVAVGLAAGGAYPGWLAAVVVLRYLIPAVAGGLLLVAGRQPRLSHTPLGQVSTALIAILLGGVGLLRAVGRDTTLLLILSEIIIPIAALATFANLFWANRRSIAGSGTSRDG</sequence>
<comment type="caution">
    <text evidence="4">The sequence shown here is derived from an EMBL/GenBank/DDBJ whole genome shotgun (WGS) entry which is preliminary data.</text>
</comment>
<evidence type="ECO:0000256" key="3">
    <source>
        <dbReference type="SAM" id="Phobius"/>
    </source>
</evidence>
<dbReference type="Pfam" id="PF01066">
    <property type="entry name" value="CDP-OH_P_transf"/>
    <property type="match status" value="1"/>
</dbReference>
<dbReference type="AlphaFoldDB" id="A0A934KBX8"/>
<evidence type="ECO:0000313" key="4">
    <source>
        <dbReference type="EMBL" id="MBJ7600421.1"/>
    </source>
</evidence>
<comment type="similarity">
    <text evidence="2">Belongs to the CDP-alcohol phosphatidyltransferase class-I family.</text>
</comment>
<reference evidence="4" key="1">
    <citation type="submission" date="2020-10" db="EMBL/GenBank/DDBJ databases">
        <title>Ca. Dormibacterota MAGs.</title>
        <authorList>
            <person name="Montgomery K."/>
        </authorList>
    </citation>
    <scope>NUCLEOTIDE SEQUENCE [LARGE SCALE GENOMIC DNA]</scope>
    <source>
        <strain evidence="4">SC8812_S17_10</strain>
    </source>
</reference>
<keyword evidence="1 2" id="KW-0808">Transferase</keyword>
<proteinExistence type="inferred from homology"/>
<dbReference type="Gene3D" id="1.20.120.1760">
    <property type="match status" value="1"/>
</dbReference>
<organism evidence="4 5">
    <name type="scientific">Candidatus Nephthysia bennettiae</name>
    <dbReference type="NCBI Taxonomy" id="3127016"/>
    <lineage>
        <taxon>Bacteria</taxon>
        <taxon>Bacillati</taxon>
        <taxon>Candidatus Dormiibacterota</taxon>
        <taxon>Candidatus Dormibacteria</taxon>
        <taxon>Candidatus Dormibacterales</taxon>
        <taxon>Candidatus Dormibacteraceae</taxon>
        <taxon>Candidatus Nephthysia</taxon>
    </lineage>
</organism>
<dbReference type="InterPro" id="IPR000462">
    <property type="entry name" value="CDP-OH_P_trans"/>
</dbReference>
<feature type="transmembrane region" description="Helical" evidence="3">
    <location>
        <begin position="195"/>
        <end position="217"/>
    </location>
</feature>
<dbReference type="EMBL" id="JAEKNR010000203">
    <property type="protein sequence ID" value="MBJ7600421.1"/>
    <property type="molecule type" value="Genomic_DNA"/>
</dbReference>
<dbReference type="GO" id="GO:0008654">
    <property type="term" value="P:phospholipid biosynthetic process"/>
    <property type="evidence" value="ECO:0007669"/>
    <property type="project" value="InterPro"/>
</dbReference>
<keyword evidence="3" id="KW-0472">Membrane</keyword>
<dbReference type="InterPro" id="IPR043130">
    <property type="entry name" value="CDP-OH_PTrfase_TM_dom"/>
</dbReference>
<feature type="transmembrane region" description="Helical" evidence="3">
    <location>
        <begin position="30"/>
        <end position="48"/>
    </location>
</feature>
<keyword evidence="3" id="KW-0812">Transmembrane</keyword>
<protein>
    <submittedName>
        <fullName evidence="4">CDP-alcohol phosphatidyltransferase family protein</fullName>
    </submittedName>
</protein>
<accession>A0A934KBX8</accession>
<name>A0A934KBX8_9BACT</name>
<gene>
    <name evidence="4" type="ORF">JF922_20405</name>
</gene>
<dbReference type="Proteomes" id="UP000612893">
    <property type="component" value="Unassembled WGS sequence"/>
</dbReference>
<evidence type="ECO:0000256" key="2">
    <source>
        <dbReference type="RuleBase" id="RU003750"/>
    </source>
</evidence>
<feature type="transmembrane region" description="Helical" evidence="3">
    <location>
        <begin position="109"/>
        <end position="129"/>
    </location>
</feature>
<evidence type="ECO:0000313" key="5">
    <source>
        <dbReference type="Proteomes" id="UP000612893"/>
    </source>
</evidence>